<organism evidence="5 6">
    <name type="scientific">Teratosphaeria destructans</name>
    <dbReference type="NCBI Taxonomy" id="418781"/>
    <lineage>
        <taxon>Eukaryota</taxon>
        <taxon>Fungi</taxon>
        <taxon>Dikarya</taxon>
        <taxon>Ascomycota</taxon>
        <taxon>Pezizomycotina</taxon>
        <taxon>Dothideomycetes</taxon>
        <taxon>Dothideomycetidae</taxon>
        <taxon>Mycosphaerellales</taxon>
        <taxon>Teratosphaeriaceae</taxon>
        <taxon>Teratosphaeria</taxon>
    </lineage>
</organism>
<sequence>MSRPGYIRTASTNLAASAGSRVLEGKNAIVTGGSRGLNLPVAPKAQHPTNNAPGIGAATCHNLASKGANILLNYTSDASKAKAEELAHHLQTTHNVQTLAVQADLGTETGPAHIIAMALNHFSHPKTRKLQLDIIVNNAGVASKSVLQDCEPEEFTRLYNVNVRGPLLLLKAALPYLPHDRSGRVVNVSSVSSSLGFEGDAMYGGTKAALEAMTRSWARELAERCTVNAVNPGPVATDMYGSTSKEFQAKMAGWTRNTPLAAIRPEVDREDLVENAELAGGRPAYDTEIAGIIAMLTTPDSAWCTGSTICANGGFKFSY</sequence>
<dbReference type="EMBL" id="RIBY02002389">
    <property type="protein sequence ID" value="KAH9817412.1"/>
    <property type="molecule type" value="Genomic_DNA"/>
</dbReference>
<protein>
    <submittedName>
        <fullName evidence="5">3-oxoacyl-[acyl-carrier-protein] reductase FabG</fullName>
    </submittedName>
</protein>
<keyword evidence="6" id="KW-1185">Reference proteome</keyword>
<dbReference type="PRINTS" id="PR00081">
    <property type="entry name" value="GDHRDH"/>
</dbReference>
<reference evidence="5 6" key="1">
    <citation type="journal article" date="2018" name="IMA Fungus">
        <title>IMA Genome-F 10: Nine draft genome sequences of Claviceps purpurea s.lat., including C. arundinis, C. humidiphila, and C. cf. spartinae, pseudomolecules for the pitch canker pathogen Fusarium circinatum, draft genome of Davidsoniella eucalypti, Grosmannia galeiformis, Quambalaria eucalypti, and Teratosphaeria destructans.</title>
        <authorList>
            <person name="Wingfield B.D."/>
            <person name="Liu M."/>
            <person name="Nguyen H.D."/>
            <person name="Lane F.A."/>
            <person name="Morgan S.W."/>
            <person name="De Vos L."/>
            <person name="Wilken P.M."/>
            <person name="Duong T.A."/>
            <person name="Aylward J."/>
            <person name="Coetzee M.P."/>
            <person name="Dadej K."/>
            <person name="De Beer Z.W."/>
            <person name="Findlay W."/>
            <person name="Havenga M."/>
            <person name="Kolarik M."/>
            <person name="Menzies J.G."/>
            <person name="Naidoo K."/>
            <person name="Pochopski O."/>
            <person name="Shoukouhi P."/>
            <person name="Santana Q.C."/>
            <person name="Seifert K.A."/>
            <person name="Soal N."/>
            <person name="Steenkamp E.T."/>
            <person name="Tatham C.T."/>
            <person name="van der Nest M.A."/>
            <person name="Wingfield M.J."/>
        </authorList>
    </citation>
    <scope>NUCLEOTIDE SEQUENCE [LARGE SCALE GENOMIC DNA]</scope>
    <source>
        <strain evidence="5">CMW44962</strain>
    </source>
</reference>
<proteinExistence type="inferred from homology"/>
<dbReference type="GO" id="GO:0048038">
    <property type="term" value="F:quinone binding"/>
    <property type="evidence" value="ECO:0007669"/>
    <property type="project" value="TreeGrafter"/>
</dbReference>
<dbReference type="InterPro" id="IPR036291">
    <property type="entry name" value="NAD(P)-bd_dom_sf"/>
</dbReference>
<dbReference type="PROSITE" id="PS00061">
    <property type="entry name" value="ADH_SHORT"/>
    <property type="match status" value="1"/>
</dbReference>
<comment type="similarity">
    <text evidence="1 4">Belongs to the short-chain dehydrogenases/reductases (SDR) family.</text>
</comment>
<dbReference type="InterPro" id="IPR002347">
    <property type="entry name" value="SDR_fam"/>
</dbReference>
<comment type="caution">
    <text evidence="5">The sequence shown here is derived from an EMBL/GenBank/DDBJ whole genome shotgun (WGS) entry which is preliminary data.</text>
</comment>
<dbReference type="Proteomes" id="UP001138500">
    <property type="component" value="Unassembled WGS sequence"/>
</dbReference>
<name>A0A9W7SJR5_9PEZI</name>
<dbReference type="GO" id="GO:0006633">
    <property type="term" value="P:fatty acid biosynthetic process"/>
    <property type="evidence" value="ECO:0007669"/>
    <property type="project" value="TreeGrafter"/>
</dbReference>
<dbReference type="GO" id="GO:0016616">
    <property type="term" value="F:oxidoreductase activity, acting on the CH-OH group of donors, NAD or NADP as acceptor"/>
    <property type="evidence" value="ECO:0007669"/>
    <property type="project" value="TreeGrafter"/>
</dbReference>
<dbReference type="PANTHER" id="PTHR42760">
    <property type="entry name" value="SHORT-CHAIN DEHYDROGENASES/REDUCTASES FAMILY MEMBER"/>
    <property type="match status" value="1"/>
</dbReference>
<accession>A0A9W7SJR5</accession>
<evidence type="ECO:0000256" key="1">
    <source>
        <dbReference type="ARBA" id="ARBA00006484"/>
    </source>
</evidence>
<gene>
    <name evidence="5" type="ORF">Tdes44962_MAKER05536</name>
</gene>
<reference evidence="5 6" key="2">
    <citation type="journal article" date="2021" name="Curr. Genet.">
        <title>Genetic response to nitrogen starvation in the aggressive Eucalyptus foliar pathogen Teratosphaeria destructans.</title>
        <authorList>
            <person name="Havenga M."/>
            <person name="Wingfield B.D."/>
            <person name="Wingfield M.J."/>
            <person name="Dreyer L.L."/>
            <person name="Roets F."/>
            <person name="Aylward J."/>
        </authorList>
    </citation>
    <scope>NUCLEOTIDE SEQUENCE [LARGE SCALE GENOMIC DNA]</scope>
    <source>
        <strain evidence="5">CMW44962</strain>
    </source>
</reference>
<evidence type="ECO:0000256" key="4">
    <source>
        <dbReference type="RuleBase" id="RU000363"/>
    </source>
</evidence>
<keyword evidence="2" id="KW-0521">NADP</keyword>
<evidence type="ECO:0000256" key="2">
    <source>
        <dbReference type="ARBA" id="ARBA00022857"/>
    </source>
</evidence>
<dbReference type="FunFam" id="3.40.50.720:FF:000374">
    <property type="entry name" value="3-oxoacyl-(Acyl-carrier-protein) reductase"/>
    <property type="match status" value="1"/>
</dbReference>
<evidence type="ECO:0000313" key="6">
    <source>
        <dbReference type="Proteomes" id="UP001138500"/>
    </source>
</evidence>
<dbReference type="Pfam" id="PF00106">
    <property type="entry name" value="adh_short"/>
    <property type="match status" value="1"/>
</dbReference>
<keyword evidence="3" id="KW-0560">Oxidoreductase</keyword>
<dbReference type="AlphaFoldDB" id="A0A9W7SJR5"/>
<dbReference type="OrthoDB" id="47007at2759"/>
<evidence type="ECO:0000256" key="3">
    <source>
        <dbReference type="ARBA" id="ARBA00023002"/>
    </source>
</evidence>
<evidence type="ECO:0000313" key="5">
    <source>
        <dbReference type="EMBL" id="KAH9817412.1"/>
    </source>
</evidence>
<dbReference type="PANTHER" id="PTHR42760:SF111">
    <property type="entry name" value="3-OXOACYL-(ACYL-CARRIER-PROTEIN) REDUCTASE (AFU_ORTHOLOGUE AFUA_1G10100)"/>
    <property type="match status" value="1"/>
</dbReference>
<dbReference type="PRINTS" id="PR00080">
    <property type="entry name" value="SDRFAMILY"/>
</dbReference>
<dbReference type="InterPro" id="IPR020904">
    <property type="entry name" value="Sc_DH/Rdtase_CS"/>
</dbReference>
<dbReference type="SUPFAM" id="SSF51735">
    <property type="entry name" value="NAD(P)-binding Rossmann-fold domains"/>
    <property type="match status" value="1"/>
</dbReference>
<dbReference type="Gene3D" id="3.40.50.720">
    <property type="entry name" value="NAD(P)-binding Rossmann-like Domain"/>
    <property type="match status" value="1"/>
</dbReference>